<sequence length="85" mass="9563">MPSKARPFSSASPQSTLKISFLNPTNELRSASIRAESMSRVPEWLSARDDDEYLQRKLATVTERAQKRSDVPAVLQDEARQEADV</sequence>
<dbReference type="EMBL" id="JAVFHQ010000049">
    <property type="protein sequence ID" value="KAK4541710.1"/>
    <property type="molecule type" value="Genomic_DNA"/>
</dbReference>
<comment type="caution">
    <text evidence="2">The sequence shown here is derived from an EMBL/GenBank/DDBJ whole genome shotgun (WGS) entry which is preliminary data.</text>
</comment>
<evidence type="ECO:0000256" key="1">
    <source>
        <dbReference type="SAM" id="MobiDB-lite"/>
    </source>
</evidence>
<keyword evidence="3" id="KW-1185">Reference proteome</keyword>
<feature type="region of interest" description="Disordered" evidence="1">
    <location>
        <begin position="64"/>
        <end position="85"/>
    </location>
</feature>
<dbReference type="AlphaFoldDB" id="A0AAV9JBF5"/>
<evidence type="ECO:0000313" key="2">
    <source>
        <dbReference type="EMBL" id="KAK4541710.1"/>
    </source>
</evidence>
<organism evidence="2 3">
    <name type="scientific">Oleoguttula mirabilis</name>
    <dbReference type="NCBI Taxonomy" id="1507867"/>
    <lineage>
        <taxon>Eukaryota</taxon>
        <taxon>Fungi</taxon>
        <taxon>Dikarya</taxon>
        <taxon>Ascomycota</taxon>
        <taxon>Pezizomycotina</taxon>
        <taxon>Dothideomycetes</taxon>
        <taxon>Dothideomycetidae</taxon>
        <taxon>Mycosphaerellales</taxon>
        <taxon>Teratosphaeriaceae</taxon>
        <taxon>Oleoguttula</taxon>
    </lineage>
</organism>
<reference evidence="2 3" key="1">
    <citation type="submission" date="2021-11" db="EMBL/GenBank/DDBJ databases">
        <title>Black yeast isolated from Biological Soil Crust.</title>
        <authorList>
            <person name="Kurbessoian T."/>
        </authorList>
    </citation>
    <scope>NUCLEOTIDE SEQUENCE [LARGE SCALE GENOMIC DNA]</scope>
    <source>
        <strain evidence="2 3">CCFEE 5522</strain>
    </source>
</reference>
<evidence type="ECO:0000313" key="3">
    <source>
        <dbReference type="Proteomes" id="UP001324427"/>
    </source>
</evidence>
<accession>A0AAV9JBF5</accession>
<dbReference type="Proteomes" id="UP001324427">
    <property type="component" value="Unassembled WGS sequence"/>
</dbReference>
<protein>
    <submittedName>
        <fullName evidence="2">Uncharacterized protein</fullName>
    </submittedName>
</protein>
<proteinExistence type="predicted"/>
<name>A0AAV9JBF5_9PEZI</name>
<gene>
    <name evidence="2" type="ORF">LTR36_007419</name>
</gene>